<evidence type="ECO:0000256" key="1">
    <source>
        <dbReference type="ARBA" id="ARBA00001974"/>
    </source>
</evidence>
<dbReference type="InterPro" id="IPR045170">
    <property type="entry name" value="MTOX"/>
</dbReference>
<dbReference type="Proteomes" id="UP001172457">
    <property type="component" value="Chromosome 6"/>
</dbReference>
<name>A0AA38WCJ5_9ASTR</name>
<feature type="domain" description="FAD dependent oxidoreductase" evidence="6">
    <location>
        <begin position="12"/>
        <end position="364"/>
    </location>
</feature>
<keyword evidence="8" id="KW-1185">Reference proteome</keyword>
<evidence type="ECO:0000256" key="2">
    <source>
        <dbReference type="ARBA" id="ARBA00010989"/>
    </source>
</evidence>
<accession>A0AA38WCJ5</accession>
<sequence>MANSSRKSDRFDVIVIGGGVMGSSTAYHAAKLGQKTLLIEQFDFLHHRGSSHGESRTIRTTYPEPYYRRMAIESEKLWIEAESEIGYEVYSRSKQLDIGPKNNRSLMAVIENCEKQSVNHRILDRYQTDEHFSGRIELPDDWIAVVTDVGGVLKPTKSVAMFQTLAIKYGAVLRDKTEIVDVVRNGDDRGGVSVTSRSGEVFSGKKCVVTAGAWVSKLVEKVSNGGYRFADTAVGNICIKESHEVDFAIGAGFPSFASYGEPVIYGTPASEFPDMIKVCVHGGRDCDPDKRTWGTDSEDRFGDRVDWEDGPVISQSCLYSMTPDEDYIIDFLGGGFNEDVVVAGGFSGHGFKMAPLVGKILVDLAVGGKAAAGKYEEEIKHFKVGRFEGNPKGNKKGFEEQGEFKCKFAIRFSSEVSQVYNLTLDIIINSSVERAFSAMKLIKTSTQNKMGDQFLSDYFVSYTKKVILEGISNDTIMQIFKGIRPCRVQFSTVGNIPYGGSGWYPCLLGFDSRREQEATPQFMGRPSGRGYGRRFMVPRD</sequence>
<comment type="cofactor">
    <cofactor evidence="1">
        <name>FAD</name>
        <dbReference type="ChEBI" id="CHEBI:57692"/>
    </cofactor>
</comment>
<evidence type="ECO:0000259" key="6">
    <source>
        <dbReference type="Pfam" id="PF01266"/>
    </source>
</evidence>
<comment type="similarity">
    <text evidence="2">Belongs to the MSOX/MTOX family.</text>
</comment>
<proteinExistence type="inferred from homology"/>
<dbReference type="Gene3D" id="3.50.50.60">
    <property type="entry name" value="FAD/NAD(P)-binding domain"/>
    <property type="match status" value="1"/>
</dbReference>
<dbReference type="Gene3D" id="3.30.9.10">
    <property type="entry name" value="D-Amino Acid Oxidase, subunit A, domain 2"/>
    <property type="match status" value="1"/>
</dbReference>
<dbReference type="InterPro" id="IPR036188">
    <property type="entry name" value="FAD/NAD-bd_sf"/>
</dbReference>
<evidence type="ECO:0000313" key="8">
    <source>
        <dbReference type="Proteomes" id="UP001172457"/>
    </source>
</evidence>
<organism evidence="7 8">
    <name type="scientific">Centaurea solstitialis</name>
    <name type="common">yellow star-thistle</name>
    <dbReference type="NCBI Taxonomy" id="347529"/>
    <lineage>
        <taxon>Eukaryota</taxon>
        <taxon>Viridiplantae</taxon>
        <taxon>Streptophyta</taxon>
        <taxon>Embryophyta</taxon>
        <taxon>Tracheophyta</taxon>
        <taxon>Spermatophyta</taxon>
        <taxon>Magnoliopsida</taxon>
        <taxon>eudicotyledons</taxon>
        <taxon>Gunneridae</taxon>
        <taxon>Pentapetalae</taxon>
        <taxon>asterids</taxon>
        <taxon>campanulids</taxon>
        <taxon>Asterales</taxon>
        <taxon>Asteraceae</taxon>
        <taxon>Carduoideae</taxon>
        <taxon>Cardueae</taxon>
        <taxon>Centaureinae</taxon>
        <taxon>Centaurea</taxon>
    </lineage>
</organism>
<dbReference type="PANTHER" id="PTHR10961">
    <property type="entry name" value="PEROXISOMAL SARCOSINE OXIDASE"/>
    <property type="match status" value="1"/>
</dbReference>
<evidence type="ECO:0000313" key="7">
    <source>
        <dbReference type="EMBL" id="KAJ9543366.1"/>
    </source>
</evidence>
<protein>
    <recommendedName>
        <fullName evidence="6">FAD dependent oxidoreductase domain-containing protein</fullName>
    </recommendedName>
</protein>
<dbReference type="SUPFAM" id="SSF54373">
    <property type="entry name" value="FAD-linked reductases, C-terminal domain"/>
    <property type="match status" value="1"/>
</dbReference>
<dbReference type="Pfam" id="PF01266">
    <property type="entry name" value="DAO"/>
    <property type="match status" value="1"/>
</dbReference>
<dbReference type="InterPro" id="IPR006076">
    <property type="entry name" value="FAD-dep_OxRdtase"/>
</dbReference>
<comment type="caution">
    <text evidence="7">The sequence shown here is derived from an EMBL/GenBank/DDBJ whole genome shotgun (WGS) entry which is preliminary data.</text>
</comment>
<evidence type="ECO:0000256" key="5">
    <source>
        <dbReference type="ARBA" id="ARBA00023002"/>
    </source>
</evidence>
<keyword evidence="4" id="KW-0274">FAD</keyword>
<evidence type="ECO:0000256" key="4">
    <source>
        <dbReference type="ARBA" id="ARBA00022827"/>
    </source>
</evidence>
<dbReference type="PANTHER" id="PTHR10961:SF7">
    <property type="entry name" value="FAD DEPENDENT OXIDOREDUCTASE DOMAIN-CONTAINING PROTEIN"/>
    <property type="match status" value="1"/>
</dbReference>
<evidence type="ECO:0000256" key="3">
    <source>
        <dbReference type="ARBA" id="ARBA00022630"/>
    </source>
</evidence>
<dbReference type="GO" id="GO:0008115">
    <property type="term" value="F:sarcosine oxidase activity"/>
    <property type="evidence" value="ECO:0007669"/>
    <property type="project" value="TreeGrafter"/>
</dbReference>
<dbReference type="AlphaFoldDB" id="A0AA38WCJ5"/>
<gene>
    <name evidence="7" type="ORF">OSB04_023073</name>
</gene>
<dbReference type="GO" id="GO:0050660">
    <property type="term" value="F:flavin adenine dinucleotide binding"/>
    <property type="evidence" value="ECO:0007669"/>
    <property type="project" value="InterPro"/>
</dbReference>
<dbReference type="EMBL" id="JARYMX010000006">
    <property type="protein sequence ID" value="KAJ9543366.1"/>
    <property type="molecule type" value="Genomic_DNA"/>
</dbReference>
<reference evidence="7" key="1">
    <citation type="submission" date="2023-03" db="EMBL/GenBank/DDBJ databases">
        <title>Chromosome-scale reference genome and RAD-based genetic map of yellow starthistle (Centaurea solstitialis) reveal putative structural variation and QTLs associated with invader traits.</title>
        <authorList>
            <person name="Reatini B."/>
            <person name="Cang F.A."/>
            <person name="Jiang Q."/>
            <person name="Mckibben M.T.W."/>
            <person name="Barker M.S."/>
            <person name="Rieseberg L.H."/>
            <person name="Dlugosch K.M."/>
        </authorList>
    </citation>
    <scope>NUCLEOTIDE SEQUENCE</scope>
    <source>
        <strain evidence="7">CAN-66</strain>
        <tissue evidence="7">Leaf</tissue>
    </source>
</reference>
<keyword evidence="5" id="KW-0560">Oxidoreductase</keyword>
<dbReference type="SUPFAM" id="SSF51905">
    <property type="entry name" value="FAD/NAD(P)-binding domain"/>
    <property type="match status" value="1"/>
</dbReference>
<keyword evidence="3" id="KW-0285">Flavoprotein</keyword>